<comment type="caution">
    <text evidence="1">The sequence shown here is derived from an EMBL/GenBank/DDBJ whole genome shotgun (WGS) entry which is preliminary data.</text>
</comment>
<evidence type="ECO:0000313" key="1">
    <source>
        <dbReference type="EMBL" id="KAJ1678783.1"/>
    </source>
</evidence>
<organism evidence="1 2">
    <name type="scientific">Spiromyces aspiralis</name>
    <dbReference type="NCBI Taxonomy" id="68401"/>
    <lineage>
        <taxon>Eukaryota</taxon>
        <taxon>Fungi</taxon>
        <taxon>Fungi incertae sedis</taxon>
        <taxon>Zoopagomycota</taxon>
        <taxon>Kickxellomycotina</taxon>
        <taxon>Kickxellomycetes</taxon>
        <taxon>Kickxellales</taxon>
        <taxon>Kickxellaceae</taxon>
        <taxon>Spiromyces</taxon>
    </lineage>
</organism>
<dbReference type="Proteomes" id="UP001145114">
    <property type="component" value="Unassembled WGS sequence"/>
</dbReference>
<proteinExistence type="predicted"/>
<accession>A0ACC1HSP5</accession>
<protein>
    <submittedName>
        <fullName evidence="1">Uncharacterized protein</fullName>
    </submittedName>
</protein>
<reference evidence="1" key="1">
    <citation type="submission" date="2022-06" db="EMBL/GenBank/DDBJ databases">
        <title>Phylogenomic reconstructions and comparative analyses of Kickxellomycotina fungi.</title>
        <authorList>
            <person name="Reynolds N.K."/>
            <person name="Stajich J.E."/>
            <person name="Barry K."/>
            <person name="Grigoriev I.V."/>
            <person name="Crous P."/>
            <person name="Smith M.E."/>
        </authorList>
    </citation>
    <scope>NUCLEOTIDE SEQUENCE</scope>
    <source>
        <strain evidence="1">RSA 2271</strain>
    </source>
</reference>
<dbReference type="EMBL" id="JAMZIH010000859">
    <property type="protein sequence ID" value="KAJ1678783.1"/>
    <property type="molecule type" value="Genomic_DNA"/>
</dbReference>
<sequence>MAGGQFVTHKSNDARHDLMKKILYDLPPRTLPQMSEGDRERHQAIMRAYKIHKQEQEELKRQERERKFACIQRAREELRLADPRLFKAASRMESNLTFPRQMRAPLHTAQ</sequence>
<gene>
    <name evidence="1" type="ORF">EV182_003367</name>
</gene>
<keyword evidence="2" id="KW-1185">Reference proteome</keyword>
<evidence type="ECO:0000313" key="2">
    <source>
        <dbReference type="Proteomes" id="UP001145114"/>
    </source>
</evidence>
<name>A0ACC1HSP5_9FUNG</name>